<proteinExistence type="predicted"/>
<gene>
    <name evidence="1" type="ORF">S12H4_38549</name>
</gene>
<protein>
    <submittedName>
        <fullName evidence="1">Uncharacterized protein</fullName>
    </submittedName>
</protein>
<comment type="caution">
    <text evidence="1">The sequence shown here is derived from an EMBL/GenBank/DDBJ whole genome shotgun (WGS) entry which is preliminary data.</text>
</comment>
<name>X1SJ97_9ZZZZ</name>
<accession>X1SJ97</accession>
<reference evidence="1" key="1">
    <citation type="journal article" date="2014" name="Front. Microbiol.">
        <title>High frequency of phylogenetically diverse reductive dehalogenase-homologous genes in deep subseafloor sedimentary metagenomes.</title>
        <authorList>
            <person name="Kawai M."/>
            <person name="Futagami T."/>
            <person name="Toyoda A."/>
            <person name="Takaki Y."/>
            <person name="Nishi S."/>
            <person name="Hori S."/>
            <person name="Arai W."/>
            <person name="Tsubouchi T."/>
            <person name="Morono Y."/>
            <person name="Uchiyama I."/>
            <person name="Ito T."/>
            <person name="Fujiyama A."/>
            <person name="Inagaki F."/>
            <person name="Takami H."/>
        </authorList>
    </citation>
    <scope>NUCLEOTIDE SEQUENCE</scope>
    <source>
        <strain evidence="1">Expedition CK06-06</strain>
    </source>
</reference>
<sequence>HSNALDGSPIAVAGVPNLDASKITSGTFGIARGGTGLSTIALGGILYASALDVLSRLAPTAANQVLRSTAANALQFAALLAADIPNLDAAKITSGVFNLARIPNMDWVHISGLFPRTIADLLSDHNLAHHPLAIIPTMDDAHIPDLETLSYGAAFAVSFP</sequence>
<evidence type="ECO:0000313" key="1">
    <source>
        <dbReference type="EMBL" id="GAI93102.1"/>
    </source>
</evidence>
<dbReference type="EMBL" id="BARW01023214">
    <property type="protein sequence ID" value="GAI93102.1"/>
    <property type="molecule type" value="Genomic_DNA"/>
</dbReference>
<organism evidence="1">
    <name type="scientific">marine sediment metagenome</name>
    <dbReference type="NCBI Taxonomy" id="412755"/>
    <lineage>
        <taxon>unclassified sequences</taxon>
        <taxon>metagenomes</taxon>
        <taxon>ecological metagenomes</taxon>
    </lineage>
</organism>
<feature type="non-terminal residue" evidence="1">
    <location>
        <position position="1"/>
    </location>
</feature>
<dbReference type="AlphaFoldDB" id="X1SJ97"/>